<organism evidence="2 3">
    <name type="scientific">Phtheirospermum japonicum</name>
    <dbReference type="NCBI Taxonomy" id="374723"/>
    <lineage>
        <taxon>Eukaryota</taxon>
        <taxon>Viridiplantae</taxon>
        <taxon>Streptophyta</taxon>
        <taxon>Embryophyta</taxon>
        <taxon>Tracheophyta</taxon>
        <taxon>Spermatophyta</taxon>
        <taxon>Magnoliopsida</taxon>
        <taxon>eudicotyledons</taxon>
        <taxon>Gunneridae</taxon>
        <taxon>Pentapetalae</taxon>
        <taxon>asterids</taxon>
        <taxon>lamiids</taxon>
        <taxon>Lamiales</taxon>
        <taxon>Orobanchaceae</taxon>
        <taxon>Orobanchaceae incertae sedis</taxon>
        <taxon>Phtheirospermum</taxon>
    </lineage>
</organism>
<name>A0A830D5I0_9LAMI</name>
<keyword evidence="3" id="KW-1185">Reference proteome</keyword>
<sequence>MAENPSRSVSSQTRADVSPDVKVSTHVESSKPNEFIVNLSLSREYRFSTYHILENSTEPQFVSSRNETLPDIRIPFSLPQIGYLQEASSRETIGNVFEGWPISGQERRQLIDTVLRKTRGAVSIASLPAGHNVISIGLRVTMAQDEYFDKRRGSSMDWAIRRSMDEELIRMVPADEASIGNLMGRKRKISAGYCVDGACVVRDADRDEVDFGKIVYRI</sequence>
<reference evidence="2" key="1">
    <citation type="submission" date="2020-07" db="EMBL/GenBank/DDBJ databases">
        <title>Ethylene signaling mediates host invasion by parasitic plants.</title>
        <authorList>
            <person name="Yoshida S."/>
        </authorList>
    </citation>
    <scope>NUCLEOTIDE SEQUENCE</scope>
    <source>
        <strain evidence="2">Okayama</strain>
    </source>
</reference>
<evidence type="ECO:0000313" key="2">
    <source>
        <dbReference type="EMBL" id="GFQ05863.1"/>
    </source>
</evidence>
<dbReference type="AlphaFoldDB" id="A0A830D5I0"/>
<gene>
    <name evidence="2" type="ORF">PHJA_002730300</name>
</gene>
<dbReference type="EMBL" id="BMAC01001129">
    <property type="protein sequence ID" value="GFQ05863.1"/>
    <property type="molecule type" value="Genomic_DNA"/>
</dbReference>
<feature type="region of interest" description="Disordered" evidence="1">
    <location>
        <begin position="1"/>
        <end position="24"/>
    </location>
</feature>
<accession>A0A830D5I0</accession>
<evidence type="ECO:0000313" key="3">
    <source>
        <dbReference type="Proteomes" id="UP000653305"/>
    </source>
</evidence>
<evidence type="ECO:0000256" key="1">
    <source>
        <dbReference type="SAM" id="MobiDB-lite"/>
    </source>
</evidence>
<protein>
    <submittedName>
        <fullName evidence="2">Uncharacterized protein</fullName>
    </submittedName>
</protein>
<feature type="compositionally biased region" description="Polar residues" evidence="1">
    <location>
        <begin position="1"/>
        <end position="15"/>
    </location>
</feature>
<proteinExistence type="predicted"/>
<dbReference type="Proteomes" id="UP000653305">
    <property type="component" value="Unassembled WGS sequence"/>
</dbReference>
<comment type="caution">
    <text evidence="2">The sequence shown here is derived from an EMBL/GenBank/DDBJ whole genome shotgun (WGS) entry which is preliminary data.</text>
</comment>